<comment type="caution">
    <text evidence="12">The sequence shown here is derived from an EMBL/GenBank/DDBJ whole genome shotgun (WGS) entry which is preliminary data.</text>
</comment>
<reference evidence="13" key="1">
    <citation type="submission" date="2023-07" db="EMBL/GenBank/DDBJ databases">
        <title>30 novel species of actinomycetes from the DSMZ collection.</title>
        <authorList>
            <person name="Nouioui I."/>
        </authorList>
    </citation>
    <scope>NUCLEOTIDE SEQUENCE [LARGE SCALE GENOMIC DNA]</scope>
    <source>
        <strain evidence="13">DSM 41770</strain>
    </source>
</reference>
<dbReference type="SUPFAM" id="SSF47384">
    <property type="entry name" value="Homodimeric domain of signal transducing histidine kinase"/>
    <property type="match status" value="1"/>
</dbReference>
<dbReference type="RefSeq" id="WP_200693769.1">
    <property type="nucleotide sequence ID" value="NZ_JAVREX010000001.1"/>
</dbReference>
<comment type="subcellular location">
    <subcellularLocation>
        <location evidence="2">Cell membrane</location>
    </subcellularLocation>
</comment>
<dbReference type="InterPro" id="IPR003594">
    <property type="entry name" value="HATPase_dom"/>
</dbReference>
<dbReference type="Pfam" id="PF00512">
    <property type="entry name" value="HisKA"/>
    <property type="match status" value="1"/>
</dbReference>
<organism evidence="12 13">
    <name type="scientific">Streptomyces salyersiae</name>
    <dbReference type="NCBI Taxonomy" id="3075530"/>
    <lineage>
        <taxon>Bacteria</taxon>
        <taxon>Bacillati</taxon>
        <taxon>Actinomycetota</taxon>
        <taxon>Actinomycetes</taxon>
        <taxon>Kitasatosporales</taxon>
        <taxon>Streptomycetaceae</taxon>
        <taxon>Streptomyces</taxon>
    </lineage>
</organism>
<dbReference type="PROSITE" id="PS50110">
    <property type="entry name" value="RESPONSE_REGULATORY"/>
    <property type="match status" value="1"/>
</dbReference>
<evidence type="ECO:0000256" key="5">
    <source>
        <dbReference type="ARBA" id="ARBA00022679"/>
    </source>
</evidence>
<evidence type="ECO:0000256" key="7">
    <source>
        <dbReference type="ARBA" id="ARBA00023012"/>
    </source>
</evidence>
<dbReference type="EMBL" id="JAVREX010000001">
    <property type="protein sequence ID" value="MDT0426419.1"/>
    <property type="molecule type" value="Genomic_DNA"/>
</dbReference>
<keyword evidence="5 12" id="KW-0808">Transferase</keyword>
<keyword evidence="9" id="KW-0175">Coiled coil</keyword>
<dbReference type="PROSITE" id="PS50109">
    <property type="entry name" value="HIS_KIN"/>
    <property type="match status" value="1"/>
</dbReference>
<evidence type="ECO:0000256" key="1">
    <source>
        <dbReference type="ARBA" id="ARBA00000085"/>
    </source>
</evidence>
<dbReference type="SUPFAM" id="SSF55874">
    <property type="entry name" value="ATPase domain of HSP90 chaperone/DNA topoisomerase II/histidine kinase"/>
    <property type="match status" value="1"/>
</dbReference>
<dbReference type="InterPro" id="IPR036097">
    <property type="entry name" value="HisK_dim/P_sf"/>
</dbReference>
<feature type="domain" description="Response regulatory" evidence="11">
    <location>
        <begin position="466"/>
        <end position="581"/>
    </location>
</feature>
<dbReference type="Gene3D" id="1.10.287.130">
    <property type="match status" value="1"/>
</dbReference>
<name>A0ABU2RG11_9ACTN</name>
<dbReference type="SUPFAM" id="SSF52172">
    <property type="entry name" value="CheY-like"/>
    <property type="match status" value="1"/>
</dbReference>
<dbReference type="InterPro" id="IPR003661">
    <property type="entry name" value="HisK_dim/P_dom"/>
</dbReference>
<evidence type="ECO:0000256" key="4">
    <source>
        <dbReference type="ARBA" id="ARBA00022553"/>
    </source>
</evidence>
<dbReference type="CDD" id="cd00082">
    <property type="entry name" value="HisKA"/>
    <property type="match status" value="1"/>
</dbReference>
<dbReference type="Gene3D" id="3.40.50.2300">
    <property type="match status" value="1"/>
</dbReference>
<dbReference type="SMART" id="SM00388">
    <property type="entry name" value="HisKA"/>
    <property type="match status" value="1"/>
</dbReference>
<feature type="modified residue" description="4-aspartylphosphate" evidence="8">
    <location>
        <position position="515"/>
    </location>
</feature>
<keyword evidence="13" id="KW-1185">Reference proteome</keyword>
<dbReference type="EC" id="2.7.13.3" evidence="3"/>
<evidence type="ECO:0000256" key="9">
    <source>
        <dbReference type="SAM" id="Coils"/>
    </source>
</evidence>
<dbReference type="PANTHER" id="PTHR43047">
    <property type="entry name" value="TWO-COMPONENT HISTIDINE PROTEIN KINASE"/>
    <property type="match status" value="1"/>
</dbReference>
<keyword evidence="7" id="KW-0902">Two-component regulatory system</keyword>
<evidence type="ECO:0000313" key="13">
    <source>
        <dbReference type="Proteomes" id="UP001183777"/>
    </source>
</evidence>
<dbReference type="CDD" id="cd16922">
    <property type="entry name" value="HATPase_EvgS-ArcB-TorS-like"/>
    <property type="match status" value="1"/>
</dbReference>
<evidence type="ECO:0000256" key="2">
    <source>
        <dbReference type="ARBA" id="ARBA00004236"/>
    </source>
</evidence>
<evidence type="ECO:0000313" key="12">
    <source>
        <dbReference type="EMBL" id="MDT0426419.1"/>
    </source>
</evidence>
<feature type="domain" description="Histidine kinase" evidence="10">
    <location>
        <begin position="228"/>
        <end position="448"/>
    </location>
</feature>
<dbReference type="InterPro" id="IPR036890">
    <property type="entry name" value="HATPase_C_sf"/>
</dbReference>
<proteinExistence type="predicted"/>
<dbReference type="InterPro" id="IPR011006">
    <property type="entry name" value="CheY-like_superfamily"/>
</dbReference>
<dbReference type="GO" id="GO:0004673">
    <property type="term" value="F:protein histidine kinase activity"/>
    <property type="evidence" value="ECO:0007669"/>
    <property type="project" value="UniProtKB-EC"/>
</dbReference>
<dbReference type="Pfam" id="PF00072">
    <property type="entry name" value="Response_reg"/>
    <property type="match status" value="1"/>
</dbReference>
<evidence type="ECO:0000256" key="3">
    <source>
        <dbReference type="ARBA" id="ARBA00012438"/>
    </source>
</evidence>
<dbReference type="Gene3D" id="3.30.565.10">
    <property type="entry name" value="Histidine kinase-like ATPase, C-terminal domain"/>
    <property type="match status" value="1"/>
</dbReference>
<feature type="coiled-coil region" evidence="9">
    <location>
        <begin position="155"/>
        <end position="221"/>
    </location>
</feature>
<accession>A0ABU2RG11</accession>
<dbReference type="SMART" id="SM00448">
    <property type="entry name" value="REC"/>
    <property type="match status" value="1"/>
</dbReference>
<evidence type="ECO:0000256" key="6">
    <source>
        <dbReference type="ARBA" id="ARBA00022777"/>
    </source>
</evidence>
<dbReference type="Pfam" id="PF02518">
    <property type="entry name" value="HATPase_c"/>
    <property type="match status" value="1"/>
</dbReference>
<dbReference type="Proteomes" id="UP001183777">
    <property type="component" value="Unassembled WGS sequence"/>
</dbReference>
<dbReference type="SMART" id="SM00387">
    <property type="entry name" value="HATPase_c"/>
    <property type="match status" value="1"/>
</dbReference>
<evidence type="ECO:0000259" key="11">
    <source>
        <dbReference type="PROSITE" id="PS50110"/>
    </source>
</evidence>
<evidence type="ECO:0000256" key="8">
    <source>
        <dbReference type="PROSITE-ProRule" id="PRU00169"/>
    </source>
</evidence>
<gene>
    <name evidence="12" type="ORF">RM649_01960</name>
</gene>
<dbReference type="InterPro" id="IPR001789">
    <property type="entry name" value="Sig_transdc_resp-reg_receiver"/>
</dbReference>
<dbReference type="PRINTS" id="PR00344">
    <property type="entry name" value="BCTRLSENSOR"/>
</dbReference>
<evidence type="ECO:0000259" key="10">
    <source>
        <dbReference type="PROSITE" id="PS50109"/>
    </source>
</evidence>
<keyword evidence="6 12" id="KW-0418">Kinase</keyword>
<dbReference type="InterPro" id="IPR005467">
    <property type="entry name" value="His_kinase_dom"/>
</dbReference>
<comment type="catalytic activity">
    <reaction evidence="1">
        <text>ATP + protein L-histidine = ADP + protein N-phospho-L-histidine.</text>
        <dbReference type="EC" id="2.7.13.3"/>
    </reaction>
</comment>
<sequence length="596" mass="63813">MNTFAAHGAEPLVSFSLATEQDVFVLRRSGKSAAEALGVENQDQIRLATALSELGRDLLGSSGLTVVFGVVSSPLPVLRVAMSWQDGPGPGEEAMRAAARLVPVRHTSPEQTLAIEQPLTVGAHTADAVQQAREALMAHKGASMLDDTRAQTSDLIAALEESRAQREELRRLNEELEETNRGVVALYSELSEELEETNRGVVALYAELEEKSRQLREASEAKTRFWANVSHELRTPVNSVVGLARLLLEFDEARLDEEQRRQISLISASGATLLALVDELLDVAKAESGRLEPTWAAVDLRAALGQLRGTLRGYESPGAAELIVAESDVRIVSDEIMLVRILRNLLSNALKFTPTGTVRLDVASEDGDEGGHVVFTVSDTGIGIPEDEQQQIFEEFYQVRGPHQRGRSGTGLGLPYARRLTELLGGRLTLTSSPGAGTVVTVRLPATGPASDGPGDRETETPLVAVLVTVDDDDAFRATIRPLLDQLAGRVVEVGEGGLASSAVRHERPDAVLLDLHLPDLDGYAVLAQLAADPGLRAVPVVILTSTPAEDLDRDRLTHARAILEKATLTLPKLVAALSEQATPAPPGAGQKDDTA</sequence>
<keyword evidence="4 8" id="KW-0597">Phosphoprotein</keyword>
<protein>
    <recommendedName>
        <fullName evidence="3">histidine kinase</fullName>
        <ecNumber evidence="3">2.7.13.3</ecNumber>
    </recommendedName>
</protein>
<dbReference type="CDD" id="cd00156">
    <property type="entry name" value="REC"/>
    <property type="match status" value="1"/>
</dbReference>
<dbReference type="InterPro" id="IPR004358">
    <property type="entry name" value="Sig_transdc_His_kin-like_C"/>
</dbReference>